<protein>
    <recommendedName>
        <fullName evidence="3">HTH psq-type domain-containing protein</fullName>
    </recommendedName>
</protein>
<sequence length="84" mass="9453">MTNIEAAIGAINAPEPGEPFTYTEIAKRFGVNRSTLSQRHRGHRASRAEGYQKLKLLHLHQEQALIAYINRLTDRGLPPTQSMI</sequence>
<dbReference type="HOGENOM" id="CLU_013929_17_3_1"/>
<dbReference type="KEGG" id="bze:COCCADRAFT_76527"/>
<dbReference type="OrthoDB" id="3693029at2759"/>
<evidence type="ECO:0000313" key="2">
    <source>
        <dbReference type="Proteomes" id="UP000053841"/>
    </source>
</evidence>
<name>W6XW37_COCC2</name>
<gene>
    <name evidence="1" type="ORF">COCCADRAFT_76527</name>
</gene>
<accession>W6XW37</accession>
<organism evidence="1 2">
    <name type="scientific">Cochliobolus carbonum (strain 26-R-13)</name>
    <name type="common">Maize leaf spot fungus</name>
    <name type="synonym">Bipolaris zeicola</name>
    <dbReference type="NCBI Taxonomy" id="930089"/>
    <lineage>
        <taxon>Eukaryota</taxon>
        <taxon>Fungi</taxon>
        <taxon>Dikarya</taxon>
        <taxon>Ascomycota</taxon>
        <taxon>Pezizomycotina</taxon>
        <taxon>Dothideomycetes</taxon>
        <taxon>Pleosporomycetidae</taxon>
        <taxon>Pleosporales</taxon>
        <taxon>Pleosporineae</taxon>
        <taxon>Pleosporaceae</taxon>
        <taxon>Bipolaris</taxon>
    </lineage>
</organism>
<dbReference type="GeneID" id="19150856"/>
<dbReference type="RefSeq" id="XP_007718705.1">
    <property type="nucleotide sequence ID" value="XM_007720515.1"/>
</dbReference>
<dbReference type="Proteomes" id="UP000053841">
    <property type="component" value="Unassembled WGS sequence"/>
</dbReference>
<evidence type="ECO:0008006" key="3">
    <source>
        <dbReference type="Google" id="ProtNLM"/>
    </source>
</evidence>
<feature type="non-terminal residue" evidence="1">
    <location>
        <position position="84"/>
    </location>
</feature>
<dbReference type="AlphaFoldDB" id="W6XW37"/>
<keyword evidence="2" id="KW-1185">Reference proteome</keyword>
<evidence type="ECO:0000313" key="1">
    <source>
        <dbReference type="EMBL" id="EUC26989.1"/>
    </source>
</evidence>
<reference evidence="1 2" key="1">
    <citation type="journal article" date="2013" name="PLoS Genet.">
        <title>Comparative genome structure, secondary metabolite, and effector coding capacity across Cochliobolus pathogens.</title>
        <authorList>
            <person name="Condon B.J."/>
            <person name="Leng Y."/>
            <person name="Wu D."/>
            <person name="Bushley K.E."/>
            <person name="Ohm R.A."/>
            <person name="Otillar R."/>
            <person name="Martin J."/>
            <person name="Schackwitz W."/>
            <person name="Grimwood J."/>
            <person name="MohdZainudin N."/>
            <person name="Xue C."/>
            <person name="Wang R."/>
            <person name="Manning V.A."/>
            <person name="Dhillon B."/>
            <person name="Tu Z.J."/>
            <person name="Steffenson B.J."/>
            <person name="Salamov A."/>
            <person name="Sun H."/>
            <person name="Lowry S."/>
            <person name="LaButti K."/>
            <person name="Han J."/>
            <person name="Copeland A."/>
            <person name="Lindquist E."/>
            <person name="Barry K."/>
            <person name="Schmutz J."/>
            <person name="Baker S.E."/>
            <person name="Ciuffetti L.M."/>
            <person name="Grigoriev I.V."/>
            <person name="Zhong S."/>
            <person name="Turgeon B.G."/>
        </authorList>
    </citation>
    <scope>NUCLEOTIDE SEQUENCE [LARGE SCALE GENOMIC DNA]</scope>
    <source>
        <strain evidence="1 2">26-R-13</strain>
    </source>
</reference>
<dbReference type="STRING" id="930089.W6XW37"/>
<dbReference type="EMBL" id="KI965039">
    <property type="protein sequence ID" value="EUC26989.1"/>
    <property type="molecule type" value="Genomic_DNA"/>
</dbReference>
<proteinExistence type="predicted"/>